<dbReference type="EMBL" id="CP073581">
    <property type="protein sequence ID" value="QUJ75090.1"/>
    <property type="molecule type" value="Genomic_DNA"/>
</dbReference>
<dbReference type="RefSeq" id="WP_212703295.1">
    <property type="nucleotide sequence ID" value="NZ_CP073581.1"/>
</dbReference>
<protein>
    <submittedName>
        <fullName evidence="1">Uncharacterized protein</fullName>
    </submittedName>
</protein>
<dbReference type="AlphaFoldDB" id="A0A975JBI7"/>
<accession>A0A975JBI7</accession>
<name>A0A975JBI7_9RHOB</name>
<keyword evidence="2" id="KW-1185">Reference proteome</keyword>
<evidence type="ECO:0000313" key="1">
    <source>
        <dbReference type="EMBL" id="QUJ75090.1"/>
    </source>
</evidence>
<proteinExistence type="predicted"/>
<sequence>MALILLLAGLLVTGFFAWRYIQRGPFIADDLMDAPREVRAAAKRQGVQAQPNVYLIDSLSSADVCVAALAACFARMDDAAPVADATLHRALAKHLRCDAATADDLVTLGPWVAAQGGERAFERLTQRLKRLDHGPYFDRLMSVLGNVAAAGSKGMPSARQADALGSLARIFRTA</sequence>
<reference evidence="1" key="1">
    <citation type="submission" date="2021-04" db="EMBL/GenBank/DDBJ databases">
        <title>Complete genome sequence for Sulfitobacter sp. strain JK7-1.</title>
        <authorList>
            <person name="Park S.-J."/>
        </authorList>
    </citation>
    <scope>NUCLEOTIDE SEQUENCE</scope>
    <source>
        <strain evidence="1">JK7-1</strain>
    </source>
</reference>
<dbReference type="Proteomes" id="UP000683291">
    <property type="component" value="Chromosome 1"/>
</dbReference>
<gene>
    <name evidence="1" type="ORF">KDD17_08550</name>
</gene>
<dbReference type="KEGG" id="sual:KDD17_08550"/>
<evidence type="ECO:0000313" key="2">
    <source>
        <dbReference type="Proteomes" id="UP000683291"/>
    </source>
</evidence>
<organism evidence="1 2">
    <name type="scientific">Sulfitobacter albidus</name>
    <dbReference type="NCBI Taxonomy" id="2829501"/>
    <lineage>
        <taxon>Bacteria</taxon>
        <taxon>Pseudomonadati</taxon>
        <taxon>Pseudomonadota</taxon>
        <taxon>Alphaproteobacteria</taxon>
        <taxon>Rhodobacterales</taxon>
        <taxon>Roseobacteraceae</taxon>
        <taxon>Sulfitobacter</taxon>
    </lineage>
</organism>